<organism evidence="9 10">
    <name type="scientific">Sarcina ventriculi</name>
    <name type="common">Clostridium ventriculi</name>
    <dbReference type="NCBI Taxonomy" id="1267"/>
    <lineage>
        <taxon>Bacteria</taxon>
        <taxon>Bacillati</taxon>
        <taxon>Bacillota</taxon>
        <taxon>Clostridia</taxon>
        <taxon>Eubacteriales</taxon>
        <taxon>Clostridiaceae</taxon>
        <taxon>Sarcina</taxon>
    </lineage>
</organism>
<evidence type="ECO:0000256" key="1">
    <source>
        <dbReference type="ARBA" id="ARBA00001917"/>
    </source>
</evidence>
<comment type="similarity">
    <text evidence="2 7">Belongs to the flavodoxin family.</text>
</comment>
<keyword evidence="4 7" id="KW-0285">Flavoprotein</keyword>
<sequence length="142" mass="15752">MKKVAIIYWSKGGNVETLANIISDKLEESGVEVNLKQVSDADISDISEADAIALGSPAMDENKIEQNEMEPFIDKLQNLNMNKKVVLFGSYGWGQAGFINEWEKRMNSYGFNVIGKLAIGEAPNDEQIEALKDLSKNLINLE</sequence>
<dbReference type="Pfam" id="PF00258">
    <property type="entry name" value="Flavodoxin_1"/>
    <property type="match status" value="1"/>
</dbReference>
<dbReference type="EMBL" id="CYZR01000005">
    <property type="protein sequence ID" value="CUO00836.1"/>
    <property type="molecule type" value="Genomic_DNA"/>
</dbReference>
<dbReference type="PANTHER" id="PTHR43717">
    <property type="entry name" value="ANAEROBIC NITRIC OXIDE REDUCTASE FLAVORUBREDOXIN"/>
    <property type="match status" value="1"/>
</dbReference>
<evidence type="ECO:0000256" key="3">
    <source>
        <dbReference type="ARBA" id="ARBA00022448"/>
    </source>
</evidence>
<reference evidence="9 10" key="1">
    <citation type="submission" date="2015-09" db="EMBL/GenBank/DDBJ databases">
        <authorList>
            <consortium name="Pathogen Informatics"/>
        </authorList>
    </citation>
    <scope>NUCLEOTIDE SEQUENCE [LARGE SCALE GENOMIC DNA]</scope>
    <source>
        <strain evidence="9 10">2789STDY5834858</strain>
    </source>
</reference>
<comment type="cofactor">
    <cofactor evidence="1 7">
        <name>FMN</name>
        <dbReference type="ChEBI" id="CHEBI:58210"/>
    </cofactor>
</comment>
<evidence type="ECO:0000256" key="6">
    <source>
        <dbReference type="ARBA" id="ARBA00022982"/>
    </source>
</evidence>
<name>A0ABM9UR74_SARVE</name>
<accession>A0ABM9UR74</accession>
<dbReference type="SUPFAM" id="SSF52218">
    <property type="entry name" value="Flavoproteins"/>
    <property type="match status" value="1"/>
</dbReference>
<dbReference type="RefSeq" id="WP_055259388.1">
    <property type="nucleotide sequence ID" value="NZ_BCMV01000008.1"/>
</dbReference>
<dbReference type="PANTHER" id="PTHR43717:SF1">
    <property type="entry name" value="ANAEROBIC NITRIC OXIDE REDUCTASE FLAVORUBREDOXIN"/>
    <property type="match status" value="1"/>
</dbReference>
<dbReference type="NCBIfam" id="TIGR01753">
    <property type="entry name" value="flav_short"/>
    <property type="match status" value="1"/>
</dbReference>
<gene>
    <name evidence="9" type="ORF">ERS852473_01651</name>
</gene>
<dbReference type="Proteomes" id="UP000095488">
    <property type="component" value="Unassembled WGS sequence"/>
</dbReference>
<evidence type="ECO:0000256" key="4">
    <source>
        <dbReference type="ARBA" id="ARBA00022630"/>
    </source>
</evidence>
<feature type="domain" description="Flavodoxin-like" evidence="8">
    <location>
        <begin position="4"/>
        <end position="139"/>
    </location>
</feature>
<keyword evidence="10" id="KW-1185">Reference proteome</keyword>
<dbReference type="InterPro" id="IPR029039">
    <property type="entry name" value="Flavoprotein-like_sf"/>
</dbReference>
<dbReference type="InterPro" id="IPR008254">
    <property type="entry name" value="Flavodoxin/NO_synth"/>
</dbReference>
<comment type="caution">
    <text evidence="9">The sequence shown here is derived from an EMBL/GenBank/DDBJ whole genome shotgun (WGS) entry which is preliminary data.</text>
</comment>
<evidence type="ECO:0000256" key="7">
    <source>
        <dbReference type="RuleBase" id="RU367037"/>
    </source>
</evidence>
<keyword evidence="5 7" id="KW-0288">FMN</keyword>
<evidence type="ECO:0000256" key="2">
    <source>
        <dbReference type="ARBA" id="ARBA00005267"/>
    </source>
</evidence>
<comment type="function">
    <text evidence="7">Low-potential electron donor to a number of redox enzymes.</text>
</comment>
<evidence type="ECO:0000256" key="5">
    <source>
        <dbReference type="ARBA" id="ARBA00022643"/>
    </source>
</evidence>
<dbReference type="PROSITE" id="PS50902">
    <property type="entry name" value="FLAVODOXIN_LIKE"/>
    <property type="match status" value="1"/>
</dbReference>
<dbReference type="NCBIfam" id="NF004050">
    <property type="entry name" value="PRK05569.1"/>
    <property type="match status" value="1"/>
</dbReference>
<dbReference type="Gene3D" id="3.40.50.360">
    <property type="match status" value="1"/>
</dbReference>
<evidence type="ECO:0000313" key="9">
    <source>
        <dbReference type="EMBL" id="CUO00836.1"/>
    </source>
</evidence>
<protein>
    <recommendedName>
        <fullName evidence="7">Flavodoxin</fullName>
    </recommendedName>
</protein>
<dbReference type="InterPro" id="IPR010087">
    <property type="entry name" value="Flav_short"/>
</dbReference>
<evidence type="ECO:0000313" key="10">
    <source>
        <dbReference type="Proteomes" id="UP000095488"/>
    </source>
</evidence>
<proteinExistence type="inferred from homology"/>
<evidence type="ECO:0000259" key="8">
    <source>
        <dbReference type="PROSITE" id="PS50902"/>
    </source>
</evidence>
<keyword evidence="3 7" id="KW-0813">Transport</keyword>
<keyword evidence="6 7" id="KW-0249">Electron transport</keyword>